<evidence type="ECO:0000256" key="2">
    <source>
        <dbReference type="ARBA" id="ARBA00022448"/>
    </source>
</evidence>
<feature type="transmembrane region" description="Helical" evidence="8">
    <location>
        <begin position="20"/>
        <end position="40"/>
    </location>
</feature>
<dbReference type="GO" id="GO:0005886">
    <property type="term" value="C:plasma membrane"/>
    <property type="evidence" value="ECO:0007669"/>
    <property type="project" value="UniProtKB-SubCell"/>
</dbReference>
<dbReference type="PROSITE" id="PS50850">
    <property type="entry name" value="MFS"/>
    <property type="match status" value="1"/>
</dbReference>
<feature type="domain" description="Major facilitator superfamily (MFS) profile" evidence="9">
    <location>
        <begin position="18"/>
        <end position="450"/>
    </location>
</feature>
<evidence type="ECO:0000259" key="9">
    <source>
        <dbReference type="PROSITE" id="PS50850"/>
    </source>
</evidence>
<dbReference type="SUPFAM" id="SSF103473">
    <property type="entry name" value="MFS general substrate transporter"/>
    <property type="match status" value="1"/>
</dbReference>
<keyword evidence="3" id="KW-1003">Cell membrane</keyword>
<comment type="subcellular location">
    <subcellularLocation>
        <location evidence="1">Cell membrane</location>
        <topology evidence="1">Multi-pass membrane protein</topology>
    </subcellularLocation>
</comment>
<evidence type="ECO:0000256" key="4">
    <source>
        <dbReference type="ARBA" id="ARBA00022692"/>
    </source>
</evidence>
<gene>
    <name evidence="10" type="primary">bmr3_3</name>
    <name evidence="10" type="ORF">Mgrana_02333</name>
</gene>
<organism evidence="10 11">
    <name type="scientific">Meiothermus granaticius NBRC 107808</name>
    <dbReference type="NCBI Taxonomy" id="1227551"/>
    <lineage>
        <taxon>Bacteria</taxon>
        <taxon>Thermotogati</taxon>
        <taxon>Deinococcota</taxon>
        <taxon>Deinococci</taxon>
        <taxon>Thermales</taxon>
        <taxon>Thermaceae</taxon>
        <taxon>Meiothermus</taxon>
    </lineage>
</organism>
<proteinExistence type="predicted"/>
<name>A0A399F4S5_9DEIN</name>
<dbReference type="InterPro" id="IPR011701">
    <property type="entry name" value="MFS"/>
</dbReference>
<dbReference type="InterPro" id="IPR036259">
    <property type="entry name" value="MFS_trans_sf"/>
</dbReference>
<dbReference type="InterPro" id="IPR005829">
    <property type="entry name" value="Sugar_transporter_CS"/>
</dbReference>
<dbReference type="GO" id="GO:0022857">
    <property type="term" value="F:transmembrane transporter activity"/>
    <property type="evidence" value="ECO:0007669"/>
    <property type="project" value="InterPro"/>
</dbReference>
<keyword evidence="5 8" id="KW-1133">Transmembrane helix</keyword>
<feature type="transmembrane region" description="Helical" evidence="8">
    <location>
        <begin position="225"/>
        <end position="244"/>
    </location>
</feature>
<dbReference type="FunFam" id="1.20.1720.10:FF:000004">
    <property type="entry name" value="EmrB/QacA family drug resistance transporter"/>
    <property type="match status" value="1"/>
</dbReference>
<evidence type="ECO:0000256" key="8">
    <source>
        <dbReference type="SAM" id="Phobius"/>
    </source>
</evidence>
<dbReference type="InterPro" id="IPR020846">
    <property type="entry name" value="MFS_dom"/>
</dbReference>
<feature type="transmembrane region" description="Helical" evidence="8">
    <location>
        <begin position="429"/>
        <end position="447"/>
    </location>
</feature>
<evidence type="ECO:0000256" key="7">
    <source>
        <dbReference type="ARBA" id="ARBA00044273"/>
    </source>
</evidence>
<feature type="transmembrane region" description="Helical" evidence="8">
    <location>
        <begin position="52"/>
        <end position="71"/>
    </location>
</feature>
<dbReference type="EMBL" id="QWLB01000033">
    <property type="protein sequence ID" value="RIH91757.1"/>
    <property type="molecule type" value="Genomic_DNA"/>
</dbReference>
<feature type="transmembrane region" description="Helical" evidence="8">
    <location>
        <begin position="83"/>
        <end position="102"/>
    </location>
</feature>
<comment type="caution">
    <text evidence="10">The sequence shown here is derived from an EMBL/GenBank/DDBJ whole genome shotgun (WGS) entry which is preliminary data.</text>
</comment>
<dbReference type="Gene3D" id="1.20.1250.20">
    <property type="entry name" value="MFS general substrate transporter like domains"/>
    <property type="match status" value="1"/>
</dbReference>
<feature type="transmembrane region" description="Helical" evidence="8">
    <location>
        <begin position="141"/>
        <end position="159"/>
    </location>
</feature>
<evidence type="ECO:0000256" key="3">
    <source>
        <dbReference type="ARBA" id="ARBA00022475"/>
    </source>
</evidence>
<dbReference type="PANTHER" id="PTHR23501:SF191">
    <property type="entry name" value="VACUOLAR BASIC AMINO ACID TRANSPORTER 4"/>
    <property type="match status" value="1"/>
</dbReference>
<feature type="transmembrane region" description="Helical" evidence="8">
    <location>
        <begin position="396"/>
        <end position="417"/>
    </location>
</feature>
<evidence type="ECO:0000313" key="11">
    <source>
        <dbReference type="Proteomes" id="UP000266178"/>
    </source>
</evidence>
<feature type="transmembrane region" description="Helical" evidence="8">
    <location>
        <begin position="265"/>
        <end position="284"/>
    </location>
</feature>
<dbReference type="PANTHER" id="PTHR23501">
    <property type="entry name" value="MAJOR FACILITATOR SUPERFAMILY"/>
    <property type="match status" value="1"/>
</dbReference>
<dbReference type="Gene3D" id="1.20.1720.10">
    <property type="entry name" value="Multidrug resistance protein D"/>
    <property type="match status" value="1"/>
</dbReference>
<dbReference type="CDD" id="cd17502">
    <property type="entry name" value="MFS_Azr1_MDR_like"/>
    <property type="match status" value="1"/>
</dbReference>
<dbReference type="PROSITE" id="PS00217">
    <property type="entry name" value="SUGAR_TRANSPORT_2"/>
    <property type="match status" value="1"/>
</dbReference>
<feature type="transmembrane region" description="Helical" evidence="8">
    <location>
        <begin position="351"/>
        <end position="375"/>
    </location>
</feature>
<feature type="transmembrane region" description="Helical" evidence="8">
    <location>
        <begin position="202"/>
        <end position="219"/>
    </location>
</feature>
<sequence length="450" mass="47274">MQGVTPAAQHDDSAKRFATVGLILGIFLAALESSVVTTAMPSVLRELGGEHLYALPFSVYLLFSTVSGPLWGRASDLLGRKRLYLAGVVLFLLGSGLSGAAQNMLWLILARALQGIGAGAVLPLTLTLVGEMYTLERRASIQAFISGVWGISGLLGPLIGGLIADHLSWRWVFYLNLPFGLPALFLVWRYLQEVVQPRKTQIDWLGALLFTLGSGALVWGLQFKLWGLVALSLGLLVLAVGLEFRHPSPLLPTSGLRERLPRIGILGNLLAGVAYFGVIAYLPLFAQGVGGHSATAGGALLTPMLVGWTLTSILGSRVMGRVGLTRLTIWGFGVLVLSFAGFAALVHAPLIYLSAIGFVTGGGMGFSMFSLLLAVQSATPKEELGAVTSAILFARNMGGALGTALMALAIGGSAIAAGGSALADGLQRAFLISLGLMFVAWLLSLRLKKP</sequence>
<evidence type="ECO:0000256" key="5">
    <source>
        <dbReference type="ARBA" id="ARBA00022989"/>
    </source>
</evidence>
<evidence type="ECO:0000256" key="6">
    <source>
        <dbReference type="ARBA" id="ARBA00023136"/>
    </source>
</evidence>
<evidence type="ECO:0000256" key="1">
    <source>
        <dbReference type="ARBA" id="ARBA00004651"/>
    </source>
</evidence>
<feature type="transmembrane region" description="Helical" evidence="8">
    <location>
        <begin position="296"/>
        <end position="315"/>
    </location>
</feature>
<accession>A0A399F4S5</accession>
<protein>
    <recommendedName>
        <fullName evidence="7">MFS-type drug efflux transporter P55</fullName>
    </recommendedName>
</protein>
<dbReference type="AlphaFoldDB" id="A0A399F4S5"/>
<evidence type="ECO:0000313" key="10">
    <source>
        <dbReference type="EMBL" id="RIH91757.1"/>
    </source>
</evidence>
<keyword evidence="11" id="KW-1185">Reference proteome</keyword>
<dbReference type="Pfam" id="PF07690">
    <property type="entry name" value="MFS_1"/>
    <property type="match status" value="1"/>
</dbReference>
<feature type="transmembrane region" description="Helical" evidence="8">
    <location>
        <begin position="327"/>
        <end position="345"/>
    </location>
</feature>
<keyword evidence="4 8" id="KW-0812">Transmembrane</keyword>
<reference evidence="10 11" key="1">
    <citation type="submission" date="2018-08" db="EMBL/GenBank/DDBJ databases">
        <title>Meiothermus granaticius genome AF-68 sequencing project.</title>
        <authorList>
            <person name="Da Costa M.S."/>
            <person name="Albuquerque L."/>
            <person name="Raposo P."/>
            <person name="Froufe H.J.C."/>
            <person name="Barroso C.S."/>
            <person name="Egas C."/>
        </authorList>
    </citation>
    <scope>NUCLEOTIDE SEQUENCE [LARGE SCALE GENOMIC DNA]</scope>
    <source>
        <strain evidence="10 11">AF-68</strain>
    </source>
</reference>
<keyword evidence="6 8" id="KW-0472">Membrane</keyword>
<keyword evidence="2" id="KW-0813">Transport</keyword>
<feature type="transmembrane region" description="Helical" evidence="8">
    <location>
        <begin position="171"/>
        <end position="190"/>
    </location>
</feature>
<dbReference type="Proteomes" id="UP000266178">
    <property type="component" value="Unassembled WGS sequence"/>
</dbReference>
<dbReference type="RefSeq" id="WP_119357803.1">
    <property type="nucleotide sequence ID" value="NZ_QWLB01000033.1"/>
</dbReference>
<dbReference type="OrthoDB" id="102502at2"/>
<dbReference type="PRINTS" id="PR01036">
    <property type="entry name" value="TCRTETB"/>
</dbReference>
<feature type="transmembrane region" description="Helical" evidence="8">
    <location>
        <begin position="108"/>
        <end position="129"/>
    </location>
</feature>